<keyword evidence="6 7" id="KW-0539">Nucleus</keyword>
<name>A0AAU9KSM4_9STRA</name>
<dbReference type="AlphaFoldDB" id="A0AAU9KSM4"/>
<evidence type="ECO:0000256" key="6">
    <source>
        <dbReference type="ARBA" id="ARBA00023242"/>
    </source>
</evidence>
<reference evidence="9" key="1">
    <citation type="submission" date="2021-11" db="EMBL/GenBank/DDBJ databases">
        <authorList>
            <person name="Islam A."/>
            <person name="Islam S."/>
            <person name="Flora M.S."/>
            <person name="Rahman M."/>
            <person name="Ziaur R.M."/>
            <person name="Epstein J.H."/>
            <person name="Hassan M."/>
            <person name="Klassen M."/>
            <person name="Woodard K."/>
            <person name="Webb A."/>
            <person name="Webby R.J."/>
            <person name="El Zowalaty M.E."/>
        </authorList>
    </citation>
    <scope>NUCLEOTIDE SEQUENCE</scope>
    <source>
        <strain evidence="9">Pbs3</strain>
    </source>
</reference>
<evidence type="ECO:0000256" key="8">
    <source>
        <dbReference type="SAM" id="MobiDB-lite"/>
    </source>
</evidence>
<dbReference type="EMBL" id="CAKKTJ010000131">
    <property type="protein sequence ID" value="CAH0475848.1"/>
    <property type="molecule type" value="Genomic_DNA"/>
</dbReference>
<dbReference type="GO" id="GO:0071013">
    <property type="term" value="C:catalytic step 2 spliceosome"/>
    <property type="evidence" value="ECO:0007669"/>
    <property type="project" value="TreeGrafter"/>
</dbReference>
<comment type="subunit">
    <text evidence="7">May be part of a spliceosome complex.</text>
</comment>
<evidence type="ECO:0000313" key="9">
    <source>
        <dbReference type="EMBL" id="CAH0475848.1"/>
    </source>
</evidence>
<protein>
    <recommendedName>
        <fullName evidence="7">Pre-mRNA-splicing factor SYF2</fullName>
    </recommendedName>
</protein>
<comment type="similarity">
    <text evidence="2 7">Belongs to the SYF2 family.</text>
</comment>
<organism evidence="9 10">
    <name type="scientific">Peronospora belbahrii</name>
    <dbReference type="NCBI Taxonomy" id="622444"/>
    <lineage>
        <taxon>Eukaryota</taxon>
        <taxon>Sar</taxon>
        <taxon>Stramenopiles</taxon>
        <taxon>Oomycota</taxon>
        <taxon>Peronosporomycetes</taxon>
        <taxon>Peronosporales</taxon>
        <taxon>Peronosporaceae</taxon>
        <taxon>Peronospora</taxon>
    </lineage>
</organism>
<dbReference type="Pfam" id="PF08231">
    <property type="entry name" value="SYF2"/>
    <property type="match status" value="1"/>
</dbReference>
<dbReference type="PANTHER" id="PTHR13264:SF5">
    <property type="entry name" value="PRE-MRNA-SPLICING FACTOR SYF2"/>
    <property type="match status" value="1"/>
</dbReference>
<dbReference type="PANTHER" id="PTHR13264">
    <property type="entry name" value="GCIP-INTERACTING PROTEIN P29"/>
    <property type="match status" value="1"/>
</dbReference>
<evidence type="ECO:0000256" key="4">
    <source>
        <dbReference type="ARBA" id="ARBA00022728"/>
    </source>
</evidence>
<evidence type="ECO:0000256" key="7">
    <source>
        <dbReference type="RuleBase" id="RU367148"/>
    </source>
</evidence>
<evidence type="ECO:0000256" key="2">
    <source>
        <dbReference type="ARBA" id="ARBA00010028"/>
    </source>
</evidence>
<dbReference type="GO" id="GO:0000974">
    <property type="term" value="C:Prp19 complex"/>
    <property type="evidence" value="ECO:0007669"/>
    <property type="project" value="TreeGrafter"/>
</dbReference>
<dbReference type="InterPro" id="IPR013260">
    <property type="entry name" value="mRNA_splic_SYF2"/>
</dbReference>
<evidence type="ECO:0000313" key="10">
    <source>
        <dbReference type="Proteomes" id="UP001160483"/>
    </source>
</evidence>
<comment type="caution">
    <text evidence="9">The sequence shown here is derived from an EMBL/GenBank/DDBJ whole genome shotgun (WGS) entry which is preliminary data.</text>
</comment>
<evidence type="ECO:0000256" key="5">
    <source>
        <dbReference type="ARBA" id="ARBA00023187"/>
    </source>
</evidence>
<feature type="region of interest" description="Disordered" evidence="8">
    <location>
        <begin position="30"/>
        <end position="58"/>
    </location>
</feature>
<keyword evidence="3 7" id="KW-0507">mRNA processing</keyword>
<comment type="subcellular location">
    <subcellularLocation>
        <location evidence="1 7">Nucleus</location>
    </subcellularLocation>
</comment>
<keyword evidence="4 7" id="KW-0747">Spliceosome</keyword>
<proteinExistence type="inferred from homology"/>
<dbReference type="GO" id="GO:0071014">
    <property type="term" value="C:post-mRNA release spliceosomal complex"/>
    <property type="evidence" value="ECO:0007669"/>
    <property type="project" value="TreeGrafter"/>
</dbReference>
<comment type="function">
    <text evidence="7">Involved in pre-mRNA splicing.</text>
</comment>
<dbReference type="Proteomes" id="UP001160483">
    <property type="component" value="Unassembled WGS sequence"/>
</dbReference>
<feature type="compositionally biased region" description="Basic and acidic residues" evidence="8">
    <location>
        <begin position="33"/>
        <end position="58"/>
    </location>
</feature>
<accession>A0AAU9KSM4</accession>
<sequence length="218" mass="25254">MADEEHDQLTAMTPAQRRLFELRMKINAGRKANKQEVAAEHERVKNNDKKAKKQEQYKKREEKKLFAASGKAHLCETAEVAELKRKKASKKEKRKAAFGWDVFNQDSLYKGYKKRLVSLPTSGHTTSSAAITSEDALGDELAYGKNDKVEEENVERMAQELEERVKARKKFSRRRQHYEGEDIDYINGQNRVFNRKASQAFDKYTVEIRQNLERGTAL</sequence>
<dbReference type="GO" id="GO:0000398">
    <property type="term" value="P:mRNA splicing, via spliceosome"/>
    <property type="evidence" value="ECO:0007669"/>
    <property type="project" value="UniProtKB-UniRule"/>
</dbReference>
<evidence type="ECO:0000256" key="1">
    <source>
        <dbReference type="ARBA" id="ARBA00004123"/>
    </source>
</evidence>
<gene>
    <name evidence="9" type="ORF">PBS003_LOCUS2657</name>
</gene>
<evidence type="ECO:0000256" key="3">
    <source>
        <dbReference type="ARBA" id="ARBA00022664"/>
    </source>
</evidence>
<keyword evidence="5 7" id="KW-0508">mRNA splicing</keyword>